<comment type="similarity">
    <text evidence="1 3">Belongs to the N-Me-Phe pilin family.</text>
</comment>
<dbReference type="Pfam" id="PF07963">
    <property type="entry name" value="N_methyl"/>
    <property type="match status" value="1"/>
</dbReference>
<evidence type="ECO:0000256" key="3">
    <source>
        <dbReference type="RuleBase" id="RU000389"/>
    </source>
</evidence>
<dbReference type="GO" id="GO:0007155">
    <property type="term" value="P:cell adhesion"/>
    <property type="evidence" value="ECO:0007669"/>
    <property type="project" value="InterPro"/>
</dbReference>
<dbReference type="PANTHER" id="PTHR30093">
    <property type="entry name" value="GENERAL SECRETION PATHWAY PROTEIN G"/>
    <property type="match status" value="1"/>
</dbReference>
<keyword evidence="3" id="KW-0281">Fimbrium</keyword>
<sequence length="148" mass="14864">MQKRKQAGFTLIELMIVVAIIGILAAVAVPQYQQFQRKAKFSDLISQTGGYKSAVELCIQNNNGATGCDGGAKGADGSWSIPADIAAGSGVGSVATLAVKNGIITATAIATGGLGGETYILTPTATAGAASITWEKTGSCKTASPPIC</sequence>
<name>A0A4Y4CY66_ZOORA</name>
<organism evidence="5 6">
    <name type="scientific">Zoogloea ramigera</name>
    <dbReference type="NCBI Taxonomy" id="350"/>
    <lineage>
        <taxon>Bacteria</taxon>
        <taxon>Pseudomonadati</taxon>
        <taxon>Pseudomonadota</taxon>
        <taxon>Betaproteobacteria</taxon>
        <taxon>Rhodocyclales</taxon>
        <taxon>Zoogloeaceae</taxon>
        <taxon>Zoogloea</taxon>
    </lineage>
</organism>
<dbReference type="PROSITE" id="PS00409">
    <property type="entry name" value="PROKAR_NTER_METHYL"/>
    <property type="match status" value="1"/>
</dbReference>
<proteinExistence type="inferred from homology"/>
<accession>A0A4Y4CY66</accession>
<gene>
    <name evidence="5" type="primary">pilA</name>
    <name evidence="5" type="ORF">ZRA01_15730</name>
</gene>
<keyword evidence="4" id="KW-0812">Transmembrane</keyword>
<protein>
    <submittedName>
        <fullName evidence="5">Type IV-A pilin protein PilA</fullName>
    </submittedName>
</protein>
<evidence type="ECO:0000256" key="1">
    <source>
        <dbReference type="ARBA" id="ARBA00005233"/>
    </source>
</evidence>
<dbReference type="Proteomes" id="UP000318422">
    <property type="component" value="Unassembled WGS sequence"/>
</dbReference>
<dbReference type="GO" id="GO:0043107">
    <property type="term" value="P:type IV pilus-dependent motility"/>
    <property type="evidence" value="ECO:0007669"/>
    <property type="project" value="TreeGrafter"/>
</dbReference>
<keyword evidence="2" id="KW-0488">Methylation</keyword>
<dbReference type="PANTHER" id="PTHR30093:SF34">
    <property type="entry name" value="PREPILIN PEPTIDASE-DEPENDENT PROTEIN D"/>
    <property type="match status" value="1"/>
</dbReference>
<keyword evidence="4" id="KW-0472">Membrane</keyword>
<keyword evidence="4" id="KW-1133">Transmembrane helix</keyword>
<dbReference type="EMBL" id="BJNV01000021">
    <property type="protein sequence ID" value="GEC95500.1"/>
    <property type="molecule type" value="Genomic_DNA"/>
</dbReference>
<evidence type="ECO:0000313" key="6">
    <source>
        <dbReference type="Proteomes" id="UP000318422"/>
    </source>
</evidence>
<evidence type="ECO:0000256" key="4">
    <source>
        <dbReference type="SAM" id="Phobius"/>
    </source>
</evidence>
<reference evidence="5 6" key="1">
    <citation type="submission" date="2019-06" db="EMBL/GenBank/DDBJ databases">
        <title>Whole genome shotgun sequence of Zoogloea ramigera NBRC 15342.</title>
        <authorList>
            <person name="Hosoyama A."/>
            <person name="Uohara A."/>
            <person name="Ohji S."/>
            <person name="Ichikawa N."/>
        </authorList>
    </citation>
    <scope>NUCLEOTIDE SEQUENCE [LARGE SCALE GENOMIC DNA]</scope>
    <source>
        <strain evidence="5 6">NBRC 15342</strain>
    </source>
</reference>
<dbReference type="GO" id="GO:0044096">
    <property type="term" value="C:type IV pilus"/>
    <property type="evidence" value="ECO:0007669"/>
    <property type="project" value="TreeGrafter"/>
</dbReference>
<dbReference type="SUPFAM" id="SSF54523">
    <property type="entry name" value="Pili subunits"/>
    <property type="match status" value="1"/>
</dbReference>
<keyword evidence="6" id="KW-1185">Reference proteome</keyword>
<dbReference type="Pfam" id="PF00114">
    <property type="entry name" value="Pilin"/>
    <property type="match status" value="1"/>
</dbReference>
<dbReference type="OrthoDB" id="8607132at2"/>
<dbReference type="InterPro" id="IPR012902">
    <property type="entry name" value="N_methyl_site"/>
</dbReference>
<dbReference type="NCBIfam" id="TIGR02532">
    <property type="entry name" value="IV_pilin_GFxxxE"/>
    <property type="match status" value="1"/>
</dbReference>
<dbReference type="Gene3D" id="3.30.700.10">
    <property type="entry name" value="Glycoprotein, Type 4 Pilin"/>
    <property type="match status" value="1"/>
</dbReference>
<comment type="caution">
    <text evidence="5">The sequence shown here is derived from an EMBL/GenBank/DDBJ whole genome shotgun (WGS) entry which is preliminary data.</text>
</comment>
<dbReference type="AlphaFoldDB" id="A0A4Y4CY66"/>
<feature type="transmembrane region" description="Helical" evidence="4">
    <location>
        <begin position="7"/>
        <end position="29"/>
    </location>
</feature>
<evidence type="ECO:0000313" key="5">
    <source>
        <dbReference type="EMBL" id="GEC95500.1"/>
    </source>
</evidence>
<dbReference type="RefSeq" id="WP_141351041.1">
    <property type="nucleotide sequence ID" value="NZ_BJNV01000021.1"/>
</dbReference>
<dbReference type="InterPro" id="IPR001082">
    <property type="entry name" value="Pilin"/>
</dbReference>
<evidence type="ECO:0000256" key="2">
    <source>
        <dbReference type="ARBA" id="ARBA00022481"/>
    </source>
</evidence>
<dbReference type="InterPro" id="IPR045584">
    <property type="entry name" value="Pilin-like"/>
</dbReference>